<keyword evidence="1" id="KW-0677">Repeat</keyword>
<name>A0A0A1ML86_9BACI</name>
<dbReference type="PANTHER" id="PTHR30185:SF15">
    <property type="entry name" value="CRYPTIC BETA-GLUCOSIDE BGL OPERON ANTITERMINATOR"/>
    <property type="match status" value="1"/>
</dbReference>
<accession>A0A0A1ML86</accession>
<evidence type="ECO:0000256" key="1">
    <source>
        <dbReference type="ARBA" id="ARBA00022737"/>
    </source>
</evidence>
<dbReference type="AlphaFoldDB" id="A0A0A1ML86"/>
<dbReference type="SUPFAM" id="SSF63520">
    <property type="entry name" value="PTS-regulatory domain, PRD"/>
    <property type="match status" value="2"/>
</dbReference>
<dbReference type="Gene3D" id="2.30.24.10">
    <property type="entry name" value="CAT RNA-binding domain"/>
    <property type="match status" value="1"/>
</dbReference>
<dbReference type="InterPro" id="IPR004341">
    <property type="entry name" value="CAT_RNA-bd_dom"/>
</dbReference>
<organism evidence="3 4">
    <name type="scientific">Oceanobacillus oncorhynchi</name>
    <dbReference type="NCBI Taxonomy" id="545501"/>
    <lineage>
        <taxon>Bacteria</taxon>
        <taxon>Bacillati</taxon>
        <taxon>Bacillota</taxon>
        <taxon>Bacilli</taxon>
        <taxon>Bacillales</taxon>
        <taxon>Bacillaceae</taxon>
        <taxon>Oceanobacillus</taxon>
    </lineage>
</organism>
<gene>
    <name evidence="3" type="primary">licT_1</name>
    <name evidence="3" type="ORF">BN997_00260</name>
</gene>
<dbReference type="PROSITE" id="PS51372">
    <property type="entry name" value="PRD_2"/>
    <property type="match status" value="2"/>
</dbReference>
<dbReference type="STRING" id="545501.BN997_00260"/>
<reference evidence="3 4" key="1">
    <citation type="submission" date="2014-11" db="EMBL/GenBank/DDBJ databases">
        <authorList>
            <person name="Urmite Genomes Urmite Genomes"/>
        </authorList>
    </citation>
    <scope>NUCLEOTIDE SEQUENCE [LARGE SCALE GENOMIC DNA]</scope>
    <source>
        <strain evidence="3 4">Oc5</strain>
    </source>
</reference>
<evidence type="ECO:0000313" key="4">
    <source>
        <dbReference type="Proteomes" id="UP000040453"/>
    </source>
</evidence>
<dbReference type="Pfam" id="PF00874">
    <property type="entry name" value="PRD"/>
    <property type="match status" value="2"/>
</dbReference>
<dbReference type="InterPro" id="IPR036650">
    <property type="entry name" value="CAT_RNA-bd_dom_sf"/>
</dbReference>
<dbReference type="InterPro" id="IPR050661">
    <property type="entry name" value="BglG_antiterminators"/>
</dbReference>
<dbReference type="SUPFAM" id="SSF50151">
    <property type="entry name" value="SacY-like RNA-binding domain"/>
    <property type="match status" value="1"/>
</dbReference>
<dbReference type="InterPro" id="IPR011608">
    <property type="entry name" value="PRD"/>
</dbReference>
<protein>
    <submittedName>
        <fullName evidence="3">Transcription antiterminator LicT</fullName>
    </submittedName>
</protein>
<dbReference type="Pfam" id="PF03123">
    <property type="entry name" value="CAT_RBD"/>
    <property type="match status" value="1"/>
</dbReference>
<evidence type="ECO:0000313" key="3">
    <source>
        <dbReference type="EMBL" id="CEI80457.1"/>
    </source>
</evidence>
<dbReference type="GO" id="GO:0003723">
    <property type="term" value="F:RNA binding"/>
    <property type="evidence" value="ECO:0007669"/>
    <property type="project" value="InterPro"/>
</dbReference>
<dbReference type="EMBL" id="CDGG01000001">
    <property type="protein sequence ID" value="CEI80457.1"/>
    <property type="molecule type" value="Genomic_DNA"/>
</dbReference>
<dbReference type="GO" id="GO:0006355">
    <property type="term" value="P:regulation of DNA-templated transcription"/>
    <property type="evidence" value="ECO:0007669"/>
    <property type="project" value="InterPro"/>
</dbReference>
<dbReference type="OrthoDB" id="9813552at2"/>
<dbReference type="NCBIfam" id="NF046042">
    <property type="entry name" value="LicT"/>
    <property type="match status" value="1"/>
</dbReference>
<dbReference type="Proteomes" id="UP000040453">
    <property type="component" value="Unassembled WGS sequence"/>
</dbReference>
<sequence>MKIEKILNNNAFISHDEHGKEVIVMGVGLAFGKKNGEQIELTGRYKIFSNDSMINERLKAIVSEIPEEYMKITERIVYILEKQFDKTVDDVIYISLTEHIHGAVERLKKDIQVTNPMLMDIKRLFKDEFETGLIALDDIERQFGMKFDENEAAYIAQHLINAQLDNMADITNISKLMKEIIDIIKYFFRMDFNEDSIYYHRFITHLKFFAQRVISGQSYQDENEDLFEIFKAKYIKSYECVVRIAHHIQANYNYRLNTDEQLYFMIHIEKITNKSYKN</sequence>
<feature type="domain" description="PRD" evidence="2">
    <location>
        <begin position="64"/>
        <end position="169"/>
    </location>
</feature>
<feature type="domain" description="PRD" evidence="2">
    <location>
        <begin position="170"/>
        <end position="278"/>
    </location>
</feature>
<dbReference type="SMART" id="SM01061">
    <property type="entry name" value="CAT_RBD"/>
    <property type="match status" value="1"/>
</dbReference>
<dbReference type="InterPro" id="IPR036634">
    <property type="entry name" value="PRD_sf"/>
</dbReference>
<keyword evidence="4" id="KW-1185">Reference proteome</keyword>
<dbReference type="Gene3D" id="1.10.1790.10">
    <property type="entry name" value="PRD domain"/>
    <property type="match status" value="2"/>
</dbReference>
<proteinExistence type="predicted"/>
<evidence type="ECO:0000259" key="2">
    <source>
        <dbReference type="PROSITE" id="PS51372"/>
    </source>
</evidence>
<dbReference type="RefSeq" id="WP_042528940.1">
    <property type="nucleotide sequence ID" value="NZ_CDGG01000001.1"/>
</dbReference>
<dbReference type="PANTHER" id="PTHR30185">
    <property type="entry name" value="CRYPTIC BETA-GLUCOSIDE BGL OPERON ANTITERMINATOR"/>
    <property type="match status" value="1"/>
</dbReference>